<dbReference type="EMBL" id="SRMN01000090">
    <property type="protein sequence ID" value="TGH20878.1"/>
    <property type="molecule type" value="Genomic_DNA"/>
</dbReference>
<evidence type="ECO:0000313" key="1">
    <source>
        <dbReference type="EMBL" id="TGH20878.1"/>
    </source>
</evidence>
<dbReference type="AlphaFoldDB" id="A0A524RSX4"/>
<gene>
    <name evidence="1" type="ORF">ERJ68_06255</name>
</gene>
<name>A0A524RSX4_9CHRO</name>
<accession>A0A524RSX4</accession>
<keyword evidence="1" id="KW-0378">Hydrolase</keyword>
<proteinExistence type="predicted"/>
<dbReference type="Proteomes" id="UP000315454">
    <property type="component" value="Unassembled WGS sequence"/>
</dbReference>
<organism evidence="1 2">
    <name type="scientific">Aphanocapsa feldmannii 277cI</name>
    <dbReference type="NCBI Taxonomy" id="2507554"/>
    <lineage>
        <taxon>Bacteria</taxon>
        <taxon>Bacillati</taxon>
        <taxon>Cyanobacteriota</taxon>
        <taxon>Cyanophyceae</taxon>
        <taxon>Oscillatoriophycideae</taxon>
        <taxon>Chroococcales</taxon>
        <taxon>Microcystaceae</taxon>
        <taxon>Aphanocapsa</taxon>
    </lineage>
</organism>
<dbReference type="Gene3D" id="3.40.50.1820">
    <property type="entry name" value="alpha/beta hydrolase"/>
    <property type="match status" value="1"/>
</dbReference>
<dbReference type="InterPro" id="IPR029058">
    <property type="entry name" value="AB_hydrolase_fold"/>
</dbReference>
<sequence length="232" mass="25360">MTTTTLQLLAMHGWAGWPNSFSAWQEPLATRGWTLHCGNRGYGLQAPTMPDWSPRGRRVLLLHSMGPHLLDPARYRAAEAVVLMASFGRFVPEGVDGQPVRKAIETMAGLLAAEEDETLFTAFREAVAAPQPLEMLPPGVESAGLNRQGRQRLSEDLALLERLEALPAAFPRQVPVLLVQPQDDAVVHPLAQRSLWEALPQAELLAIAGCGHGLLSAMLIPAVCDWLESQWP</sequence>
<comment type="caution">
    <text evidence="1">The sequence shown here is derived from an EMBL/GenBank/DDBJ whole genome shotgun (WGS) entry which is preliminary data.</text>
</comment>
<dbReference type="GO" id="GO:0016787">
    <property type="term" value="F:hydrolase activity"/>
    <property type="evidence" value="ECO:0007669"/>
    <property type="project" value="UniProtKB-KW"/>
</dbReference>
<evidence type="ECO:0000313" key="2">
    <source>
        <dbReference type="Proteomes" id="UP000315454"/>
    </source>
</evidence>
<dbReference type="SUPFAM" id="SSF53474">
    <property type="entry name" value="alpha/beta-Hydrolases"/>
    <property type="match status" value="1"/>
</dbReference>
<reference evidence="1 2" key="1">
    <citation type="journal article" date="2019" name="mSystems">
        <title>Life at home and on the roam: Genomic adaptions reflect the dual lifestyle of an intracellular, facultative symbiont.</title>
        <authorList>
            <person name="Burgsdorf I."/>
        </authorList>
    </citation>
    <scope>NUCLEOTIDE SEQUENCE [LARGE SCALE GENOMIC DNA]</scope>
    <source>
        <strain evidence="1">277cI</strain>
    </source>
</reference>
<protein>
    <submittedName>
        <fullName evidence="1">Alpha/beta hydrolase</fullName>
    </submittedName>
</protein>